<evidence type="ECO:0000313" key="6">
    <source>
        <dbReference type="Proteomes" id="UP000510844"/>
    </source>
</evidence>
<reference evidence="5 6" key="2">
    <citation type="journal article" date="2021" name="Mar. Drugs">
        <title>A New Micromonospora Strain with Antibiotic Activity Isolated from the Microbiome of a Mid-Atlantic Deep-Sea Sponge.</title>
        <authorList>
            <person name="Back C.R."/>
            <person name="Stennett H.L."/>
            <person name="Williams S.E."/>
            <person name="Wang L."/>
            <person name="Ojeda Gomez J."/>
            <person name="Abdulle O.M."/>
            <person name="Duffy T."/>
            <person name="Neal C."/>
            <person name="Mantell J."/>
            <person name="Jepson M.A."/>
            <person name="Hendry K.R."/>
            <person name="Powell D."/>
            <person name="Stach J.E.M."/>
            <person name="Essex-Lopresti A.E."/>
            <person name="Willis C.L."/>
            <person name="Curnow P."/>
            <person name="Race P.R."/>
        </authorList>
    </citation>
    <scope>NUCLEOTIDE SEQUENCE [LARGE SCALE GENOMIC DNA]</scope>
    <source>
        <strain evidence="5 6">28ISP2-46</strain>
    </source>
</reference>
<proteinExistence type="inferred from homology"/>
<evidence type="ECO:0000256" key="3">
    <source>
        <dbReference type="SAM" id="SignalP"/>
    </source>
</evidence>
<protein>
    <submittedName>
        <fullName evidence="5">ABC transporter substrate-binding protein</fullName>
    </submittedName>
</protein>
<reference evidence="6" key="1">
    <citation type="submission" date="2020-07" db="EMBL/GenBank/DDBJ databases">
        <title>A new Micromonospora strain with potent antibiotic activity isolated from the microbiome of a mid-Atlantic deep-sea sponge.</title>
        <authorList>
            <person name="Back C.R."/>
            <person name="Stennett H.L."/>
            <person name="Williams S.E."/>
            <person name="Wang L."/>
            <person name="Ojeda Gomez J."/>
            <person name="Abdulle O.M."/>
            <person name="Duffy T."/>
            <person name="Hendry K.R."/>
            <person name="Powell D."/>
            <person name="Stach J.E."/>
            <person name="Essex-Lopresti A.E."/>
            <person name="Willis C.L."/>
            <person name="Curnow P."/>
            <person name="Race P.R."/>
        </authorList>
    </citation>
    <scope>NUCLEOTIDE SEQUENCE [LARGE SCALE GENOMIC DNA]</scope>
    <source>
        <strain evidence="6">28ISP2-46</strain>
    </source>
</reference>
<evidence type="ECO:0000313" key="5">
    <source>
        <dbReference type="EMBL" id="QLQ38505.1"/>
    </source>
</evidence>
<comment type="similarity">
    <text evidence="1">Belongs to the leucine-binding protein family.</text>
</comment>
<dbReference type="RefSeq" id="WP_181570933.1">
    <property type="nucleotide sequence ID" value="NZ_CP059322.2"/>
</dbReference>
<dbReference type="PROSITE" id="PS51257">
    <property type="entry name" value="PROKAR_LIPOPROTEIN"/>
    <property type="match status" value="1"/>
</dbReference>
<dbReference type="Pfam" id="PF13458">
    <property type="entry name" value="Peripla_BP_6"/>
    <property type="match status" value="1"/>
</dbReference>
<name>A0A7L6B9B9_9ACTN</name>
<feature type="chain" id="PRO_5038961801" evidence="3">
    <location>
        <begin position="24"/>
        <end position="405"/>
    </location>
</feature>
<dbReference type="Gene3D" id="3.40.50.2300">
    <property type="match status" value="2"/>
</dbReference>
<keyword evidence="6" id="KW-1185">Reference proteome</keyword>
<accession>A0A7L6B9B9</accession>
<sequence length="405" mass="43380">MAQMNRRRALQLLAALGTTGLVAGCGSGDDADEAPSGSPIKIGLIAPGSGPNKAIGDEITNGFQLFLSTHGQQLGGHPVTVVPAEEGDSAATGKAAVDRLLKEGVLALTGVVSPTVMTGIRDSVEQARVPLIGSNASPATLQGVVYIWRTSYVLDEPGFALGEYLRQNLDPSSRIAIFGAQGQGSQDVVAGLRRGYEQGRRLTEDPIYTPDYPNPGKSAYAGPIRKALARKPDAVFCHYTGAQAVQFVKQLYDEGYRGPIYAPGFLTEGTVLEQLDDGEKGRDRRLIEQNGIETALNYSADLNNTPNRVFASAYRKTFNTSPTTYAMASYDAAQVLDKAIRLVGGEPTPSQVNLALGKIGQVDSPRGSWQFNQPRTPQQKWYLRKVQLDGRMLSNVVINELATLG</sequence>
<dbReference type="InterPro" id="IPR006311">
    <property type="entry name" value="TAT_signal"/>
</dbReference>
<dbReference type="SUPFAM" id="SSF53822">
    <property type="entry name" value="Periplasmic binding protein-like I"/>
    <property type="match status" value="1"/>
</dbReference>
<evidence type="ECO:0000256" key="1">
    <source>
        <dbReference type="ARBA" id="ARBA00010062"/>
    </source>
</evidence>
<gene>
    <name evidence="5" type="ORF">H1D33_06565</name>
</gene>
<dbReference type="InterPro" id="IPR028081">
    <property type="entry name" value="Leu-bd"/>
</dbReference>
<evidence type="ECO:0000256" key="2">
    <source>
        <dbReference type="ARBA" id="ARBA00022729"/>
    </source>
</evidence>
<keyword evidence="2 3" id="KW-0732">Signal</keyword>
<organism evidence="5 6">
    <name type="scientific">Micromonospora robiginosa</name>
    <dbReference type="NCBI Taxonomy" id="2749844"/>
    <lineage>
        <taxon>Bacteria</taxon>
        <taxon>Bacillati</taxon>
        <taxon>Actinomycetota</taxon>
        <taxon>Actinomycetes</taxon>
        <taxon>Micromonosporales</taxon>
        <taxon>Micromonosporaceae</taxon>
        <taxon>Micromonospora</taxon>
    </lineage>
</organism>
<dbReference type="KEGG" id="mfeu:H1D33_06565"/>
<dbReference type="PANTHER" id="PTHR30483:SF6">
    <property type="entry name" value="PERIPLASMIC BINDING PROTEIN OF ABC TRANSPORTER FOR NATURAL AMINO ACIDS"/>
    <property type="match status" value="1"/>
</dbReference>
<dbReference type="InterPro" id="IPR028082">
    <property type="entry name" value="Peripla_BP_I"/>
</dbReference>
<dbReference type="Proteomes" id="UP000510844">
    <property type="component" value="Chromosome"/>
</dbReference>
<dbReference type="EMBL" id="CP059322">
    <property type="protein sequence ID" value="QLQ38505.1"/>
    <property type="molecule type" value="Genomic_DNA"/>
</dbReference>
<feature type="domain" description="Leucine-binding protein" evidence="4">
    <location>
        <begin position="39"/>
        <end position="388"/>
    </location>
</feature>
<dbReference type="InterPro" id="IPR051010">
    <property type="entry name" value="BCAA_transport"/>
</dbReference>
<feature type="signal peptide" evidence="3">
    <location>
        <begin position="1"/>
        <end position="23"/>
    </location>
</feature>
<evidence type="ECO:0000259" key="4">
    <source>
        <dbReference type="Pfam" id="PF13458"/>
    </source>
</evidence>
<dbReference type="PROSITE" id="PS51318">
    <property type="entry name" value="TAT"/>
    <property type="match status" value="1"/>
</dbReference>
<dbReference type="PANTHER" id="PTHR30483">
    <property type="entry name" value="LEUCINE-SPECIFIC-BINDING PROTEIN"/>
    <property type="match status" value="1"/>
</dbReference>
<dbReference type="AlphaFoldDB" id="A0A7L6B9B9"/>